<comment type="caution">
    <text evidence="2">The sequence shown here is derived from an EMBL/GenBank/DDBJ whole genome shotgun (WGS) entry which is preliminary data.</text>
</comment>
<protein>
    <submittedName>
        <fullName evidence="2">Uncharacterized protein</fullName>
    </submittedName>
</protein>
<feature type="compositionally biased region" description="Polar residues" evidence="1">
    <location>
        <begin position="234"/>
        <end position="251"/>
    </location>
</feature>
<gene>
    <name evidence="2" type="ORF">CPUR_01938</name>
</gene>
<keyword evidence="3" id="KW-1185">Reference proteome</keyword>
<feature type="region of interest" description="Disordered" evidence="1">
    <location>
        <begin position="95"/>
        <end position="125"/>
    </location>
</feature>
<feature type="compositionally biased region" description="Basic residues" evidence="1">
    <location>
        <begin position="252"/>
        <end position="261"/>
    </location>
</feature>
<evidence type="ECO:0000256" key="1">
    <source>
        <dbReference type="SAM" id="MobiDB-lite"/>
    </source>
</evidence>
<dbReference type="VEuPathDB" id="FungiDB:CPUR_01938"/>
<sequence>MGPESRLKWSEQEESQPDDVWDLVDVAIHHMKDRASIAGNEARYNKLGSASFRDELRKWLEEWCRTGEESIGDGHTIGETDIDVGSLASGNCFAARSRSRGDRRRVAPSSTGTGGVEEDWCKPSVDETNPGLVFDNAMPIAESAIVTSSMAGFRRMQREAPDGQRPAQQPFTPKSPSPGPEVPPSGQPVTIKTRSPTTSADRMSCEIRATKNRRSGLETSHTKPTAAHRPSANDPITQPTQGSMRSNPKANTSRKRKRGRKSGTLCWFQA</sequence>
<accession>M1VUW1</accession>
<dbReference type="EMBL" id="CAGA01000008">
    <property type="protein sequence ID" value="CCE28462.1"/>
    <property type="molecule type" value="Genomic_DNA"/>
</dbReference>
<dbReference type="HOGENOM" id="CLU_1030611_0_0_1"/>
<feature type="compositionally biased region" description="Polar residues" evidence="1">
    <location>
        <begin position="190"/>
        <end position="201"/>
    </location>
</feature>
<name>M1VUW1_CLAP2</name>
<reference evidence="2 3" key="1">
    <citation type="journal article" date="2013" name="PLoS Genet.">
        <title>Plant-symbiotic fungi as chemical engineers: Multi-genome analysis of the Clavicipitaceae reveals dynamics of alkaloid loci.</title>
        <authorList>
            <person name="Schardl C.L."/>
            <person name="Young C.A."/>
            <person name="Hesse U."/>
            <person name="Amyotte S.G."/>
            <person name="Andreeva K."/>
            <person name="Calie P.J."/>
            <person name="Fleetwood D.J."/>
            <person name="Haws D.C."/>
            <person name="Moore N."/>
            <person name="Oeser B."/>
            <person name="Panaccione D.G."/>
            <person name="Schweri K.K."/>
            <person name="Voisey C.R."/>
            <person name="Farman M.L."/>
            <person name="Jaromczyk J.W."/>
            <person name="Roe B.A."/>
            <person name="O'Sullivan D.M."/>
            <person name="Scott B."/>
            <person name="Tudzynski P."/>
            <person name="An Z."/>
            <person name="Arnaoudova E.G."/>
            <person name="Bullock C.T."/>
            <person name="Charlton N.D."/>
            <person name="Chen L."/>
            <person name="Cox M."/>
            <person name="Dinkins R.D."/>
            <person name="Florea S."/>
            <person name="Glenn A.E."/>
            <person name="Gordon A."/>
            <person name="Gueldener U."/>
            <person name="Harris D.R."/>
            <person name="Hollin W."/>
            <person name="Jaromczyk J."/>
            <person name="Johnson R.D."/>
            <person name="Khan A.K."/>
            <person name="Leistner E."/>
            <person name="Leuchtmann A."/>
            <person name="Li C."/>
            <person name="Liu J."/>
            <person name="Liu J."/>
            <person name="Liu M."/>
            <person name="Mace W."/>
            <person name="Machado C."/>
            <person name="Nagabhyru P."/>
            <person name="Pan J."/>
            <person name="Schmid J."/>
            <person name="Sugawara K."/>
            <person name="Steiner U."/>
            <person name="Takach J.E."/>
            <person name="Tanaka E."/>
            <person name="Webb J.S."/>
            <person name="Wilson E.V."/>
            <person name="Wiseman J.L."/>
            <person name="Yoshida R."/>
            <person name="Zeng Z."/>
        </authorList>
    </citation>
    <scope>NUCLEOTIDE SEQUENCE [LARGE SCALE GENOMIC DNA]</scope>
    <source>
        <strain evidence="2 3">20.1</strain>
    </source>
</reference>
<evidence type="ECO:0000313" key="2">
    <source>
        <dbReference type="EMBL" id="CCE28462.1"/>
    </source>
</evidence>
<evidence type="ECO:0000313" key="3">
    <source>
        <dbReference type="Proteomes" id="UP000016801"/>
    </source>
</evidence>
<dbReference type="AlphaFoldDB" id="M1VUW1"/>
<proteinExistence type="predicted"/>
<organism evidence="2 3">
    <name type="scientific">Claviceps purpurea (strain 20.1)</name>
    <name type="common">Ergot fungus</name>
    <name type="synonym">Sphacelia segetum</name>
    <dbReference type="NCBI Taxonomy" id="1111077"/>
    <lineage>
        <taxon>Eukaryota</taxon>
        <taxon>Fungi</taxon>
        <taxon>Dikarya</taxon>
        <taxon>Ascomycota</taxon>
        <taxon>Pezizomycotina</taxon>
        <taxon>Sordariomycetes</taxon>
        <taxon>Hypocreomycetidae</taxon>
        <taxon>Hypocreales</taxon>
        <taxon>Clavicipitaceae</taxon>
        <taxon>Claviceps</taxon>
    </lineage>
</organism>
<feature type="region of interest" description="Disordered" evidence="1">
    <location>
        <begin position="157"/>
        <end position="270"/>
    </location>
</feature>
<feature type="compositionally biased region" description="Pro residues" evidence="1">
    <location>
        <begin position="173"/>
        <end position="186"/>
    </location>
</feature>
<dbReference type="Proteomes" id="UP000016801">
    <property type="component" value="Unassembled WGS sequence"/>
</dbReference>